<evidence type="ECO:0000256" key="4">
    <source>
        <dbReference type="ARBA" id="ARBA00023136"/>
    </source>
</evidence>
<evidence type="ECO:0000313" key="9">
    <source>
        <dbReference type="Proteomes" id="UP000054350"/>
    </source>
</evidence>
<dbReference type="InterPro" id="IPR037185">
    <property type="entry name" value="EmrE-like"/>
</dbReference>
<comment type="subcellular location">
    <subcellularLocation>
        <location evidence="1">Membrane</location>
        <topology evidence="1">Multi-pass membrane protein</topology>
    </subcellularLocation>
</comment>
<reference evidence="8 9" key="1">
    <citation type="submission" date="2009-11" db="EMBL/GenBank/DDBJ databases">
        <title>Annotation of Allomyces macrogynus ATCC 38327.</title>
        <authorList>
            <consortium name="The Broad Institute Genome Sequencing Platform"/>
            <person name="Russ C."/>
            <person name="Cuomo C."/>
            <person name="Burger G."/>
            <person name="Gray M.W."/>
            <person name="Holland P.W.H."/>
            <person name="King N."/>
            <person name="Lang F.B.F."/>
            <person name="Roger A.J."/>
            <person name="Ruiz-Trillo I."/>
            <person name="Young S.K."/>
            <person name="Zeng Q."/>
            <person name="Gargeya S."/>
            <person name="Fitzgerald M."/>
            <person name="Haas B."/>
            <person name="Abouelleil A."/>
            <person name="Alvarado L."/>
            <person name="Arachchi H.M."/>
            <person name="Berlin A."/>
            <person name="Chapman S.B."/>
            <person name="Gearin G."/>
            <person name="Goldberg J."/>
            <person name="Griggs A."/>
            <person name="Gujja S."/>
            <person name="Hansen M."/>
            <person name="Heiman D."/>
            <person name="Howarth C."/>
            <person name="Larimer J."/>
            <person name="Lui A."/>
            <person name="MacDonald P.J.P."/>
            <person name="McCowen C."/>
            <person name="Montmayeur A."/>
            <person name="Murphy C."/>
            <person name="Neiman D."/>
            <person name="Pearson M."/>
            <person name="Priest M."/>
            <person name="Roberts A."/>
            <person name="Saif S."/>
            <person name="Shea T."/>
            <person name="Sisk P."/>
            <person name="Stolte C."/>
            <person name="Sykes S."/>
            <person name="Wortman J."/>
            <person name="Nusbaum C."/>
            <person name="Birren B."/>
        </authorList>
    </citation>
    <scope>NUCLEOTIDE SEQUENCE [LARGE SCALE GENOMIC DNA]</scope>
    <source>
        <strain evidence="8 9">ATCC 38327</strain>
    </source>
</reference>
<feature type="compositionally biased region" description="Low complexity" evidence="5">
    <location>
        <begin position="147"/>
        <end position="165"/>
    </location>
</feature>
<feature type="transmembrane region" description="Helical" evidence="6">
    <location>
        <begin position="457"/>
        <end position="475"/>
    </location>
</feature>
<feature type="transmembrane region" description="Helical" evidence="6">
    <location>
        <begin position="17"/>
        <end position="38"/>
    </location>
</feature>
<dbReference type="VEuPathDB" id="FungiDB:AMAG_10210"/>
<evidence type="ECO:0000256" key="2">
    <source>
        <dbReference type="ARBA" id="ARBA00022692"/>
    </source>
</evidence>
<feature type="transmembrane region" description="Helical" evidence="6">
    <location>
        <begin position="430"/>
        <end position="451"/>
    </location>
</feature>
<accession>A0A0L0SQU6</accession>
<dbReference type="OMA" id="HERIDGW"/>
<evidence type="ECO:0000256" key="5">
    <source>
        <dbReference type="SAM" id="MobiDB-lite"/>
    </source>
</evidence>
<dbReference type="STRING" id="578462.A0A0L0SQU6"/>
<dbReference type="PANTHER" id="PTHR11132">
    <property type="entry name" value="SOLUTE CARRIER FAMILY 35"/>
    <property type="match status" value="1"/>
</dbReference>
<keyword evidence="4 6" id="KW-0472">Membrane</keyword>
<organism evidence="8 9">
    <name type="scientific">Allomyces macrogynus (strain ATCC 38327)</name>
    <name type="common">Allomyces javanicus var. macrogynus</name>
    <dbReference type="NCBI Taxonomy" id="578462"/>
    <lineage>
        <taxon>Eukaryota</taxon>
        <taxon>Fungi</taxon>
        <taxon>Fungi incertae sedis</taxon>
        <taxon>Blastocladiomycota</taxon>
        <taxon>Blastocladiomycetes</taxon>
        <taxon>Blastocladiales</taxon>
        <taxon>Blastocladiaceae</taxon>
        <taxon>Allomyces</taxon>
    </lineage>
</organism>
<evidence type="ECO:0000256" key="3">
    <source>
        <dbReference type="ARBA" id="ARBA00022989"/>
    </source>
</evidence>
<keyword evidence="9" id="KW-1185">Reference proteome</keyword>
<feature type="transmembrane region" description="Helical" evidence="6">
    <location>
        <begin position="298"/>
        <end position="316"/>
    </location>
</feature>
<dbReference type="EMBL" id="GG745345">
    <property type="protein sequence ID" value="KNE64877.1"/>
    <property type="molecule type" value="Genomic_DNA"/>
</dbReference>
<dbReference type="Proteomes" id="UP000054350">
    <property type="component" value="Unassembled WGS sequence"/>
</dbReference>
<feature type="transmembrane region" description="Helical" evidence="6">
    <location>
        <begin position="270"/>
        <end position="291"/>
    </location>
</feature>
<sequence length="601" mass="63154">MHGIPAAPGTTSTGGKLGLAAVASILGWYLLSAALNLYNKWFFGVHGYHLGFPVLATACHALLHFTYSTLCLALCWPHARPSAIAAAAASAAVGGADSLAQAPGASRSSWVPRAIAHRRARYAAAASNEDVVGLADKPTDRLMPDLGGASSSSSRPTSAGRRASPTRPRRKSGNEADQHLFRIVDDEDSDEDEHEGDHDDSASNDLDTRNRDLDHGADHDLDLISTAPPPPPPPLAARSWRKIALAVVPCGMATALDIGLSNASLKTLSLSFYTMVKSTTPFWVMVFALVFRLEQPSWRLAASMVTMSIGMVLMVSHVHESAFDPIGFFQAVVASIMGGLRMAAIQLLLHKSDLHLNHPLATNQVLAPVMFCTLLPTAFLLEPVTHLTSMPTFATAAAARLSVLLVVAGGTLAFTMLVIEYRAIQLTSGLTLSVAGIVKEVGTIVLSVLIFGDVLTALNIVGLFVCLAGIALYHIHQQQQSRIAAARAIAADLPSPRMEMAKLPAARDGGTLGESLLAHDHSSASAWAPSSWAGRAAAAWTGARASSRAPPPGAEMLVDDGDAAEWTVHFDAVPGPAGVAAGAGVEDRELLFLADSADEDE</sequence>
<feature type="transmembrane region" description="Helical" evidence="6">
    <location>
        <begin position="328"/>
        <end position="349"/>
    </location>
</feature>
<dbReference type="SUPFAM" id="SSF103481">
    <property type="entry name" value="Multidrug resistance efflux transporter EmrE"/>
    <property type="match status" value="2"/>
</dbReference>
<reference evidence="9" key="2">
    <citation type="submission" date="2009-11" db="EMBL/GenBank/DDBJ databases">
        <title>The Genome Sequence of Allomyces macrogynus strain ATCC 38327.</title>
        <authorList>
            <consortium name="The Broad Institute Genome Sequencing Platform"/>
            <person name="Russ C."/>
            <person name="Cuomo C."/>
            <person name="Shea T."/>
            <person name="Young S.K."/>
            <person name="Zeng Q."/>
            <person name="Koehrsen M."/>
            <person name="Haas B."/>
            <person name="Borodovsky M."/>
            <person name="Guigo R."/>
            <person name="Alvarado L."/>
            <person name="Berlin A."/>
            <person name="Borenstein D."/>
            <person name="Chen Z."/>
            <person name="Engels R."/>
            <person name="Freedman E."/>
            <person name="Gellesch M."/>
            <person name="Goldberg J."/>
            <person name="Griggs A."/>
            <person name="Gujja S."/>
            <person name="Heiman D."/>
            <person name="Hepburn T."/>
            <person name="Howarth C."/>
            <person name="Jen D."/>
            <person name="Larson L."/>
            <person name="Lewis B."/>
            <person name="Mehta T."/>
            <person name="Park D."/>
            <person name="Pearson M."/>
            <person name="Roberts A."/>
            <person name="Saif S."/>
            <person name="Shenoy N."/>
            <person name="Sisk P."/>
            <person name="Stolte C."/>
            <person name="Sykes S."/>
            <person name="Walk T."/>
            <person name="White J."/>
            <person name="Yandava C."/>
            <person name="Burger G."/>
            <person name="Gray M.W."/>
            <person name="Holland P.W.H."/>
            <person name="King N."/>
            <person name="Lang F.B.F."/>
            <person name="Roger A.J."/>
            <person name="Ruiz-Trillo I."/>
            <person name="Lander E."/>
            <person name="Nusbaum C."/>
        </authorList>
    </citation>
    <scope>NUCLEOTIDE SEQUENCE [LARGE SCALE GENOMIC DNA]</scope>
    <source>
        <strain evidence="9">ATCC 38327</strain>
    </source>
</reference>
<feature type="region of interest" description="Disordered" evidence="5">
    <location>
        <begin position="135"/>
        <end position="236"/>
    </location>
</feature>
<feature type="transmembrane region" description="Helical" evidence="6">
    <location>
        <begin position="361"/>
        <end position="381"/>
    </location>
</feature>
<dbReference type="AlphaFoldDB" id="A0A0L0SQU6"/>
<feature type="transmembrane region" description="Helical" evidence="6">
    <location>
        <begin position="243"/>
        <end position="264"/>
    </location>
</feature>
<dbReference type="GO" id="GO:0016020">
    <property type="term" value="C:membrane"/>
    <property type="evidence" value="ECO:0007669"/>
    <property type="project" value="UniProtKB-SubCell"/>
</dbReference>
<feature type="transmembrane region" description="Helical" evidence="6">
    <location>
        <begin position="50"/>
        <end position="76"/>
    </location>
</feature>
<keyword evidence="2 6" id="KW-0812">Transmembrane</keyword>
<feature type="compositionally biased region" description="Basic and acidic residues" evidence="5">
    <location>
        <begin position="172"/>
        <end position="184"/>
    </location>
</feature>
<name>A0A0L0SQU6_ALLM3</name>
<evidence type="ECO:0000256" key="1">
    <source>
        <dbReference type="ARBA" id="ARBA00004141"/>
    </source>
</evidence>
<dbReference type="Pfam" id="PF03151">
    <property type="entry name" value="TPT"/>
    <property type="match status" value="1"/>
</dbReference>
<feature type="compositionally biased region" description="Basic and acidic residues" evidence="5">
    <location>
        <begin position="195"/>
        <end position="222"/>
    </location>
</feature>
<keyword evidence="3 6" id="KW-1133">Transmembrane helix</keyword>
<proteinExistence type="predicted"/>
<dbReference type="OrthoDB" id="18894at2759"/>
<dbReference type="InterPro" id="IPR050186">
    <property type="entry name" value="TPT_transporter"/>
</dbReference>
<evidence type="ECO:0000313" key="8">
    <source>
        <dbReference type="EMBL" id="KNE64877.1"/>
    </source>
</evidence>
<feature type="transmembrane region" description="Helical" evidence="6">
    <location>
        <begin position="393"/>
        <end position="418"/>
    </location>
</feature>
<dbReference type="InterPro" id="IPR004853">
    <property type="entry name" value="Sugar_P_trans_dom"/>
</dbReference>
<gene>
    <name evidence="8" type="ORF">AMAG_10210</name>
</gene>
<dbReference type="eggNOG" id="KOG1443">
    <property type="taxonomic scope" value="Eukaryota"/>
</dbReference>
<feature type="compositionally biased region" description="Acidic residues" evidence="5">
    <location>
        <begin position="185"/>
        <end position="194"/>
    </location>
</feature>
<protein>
    <recommendedName>
        <fullName evidence="7">Sugar phosphate transporter domain-containing protein</fullName>
    </recommendedName>
</protein>
<feature type="domain" description="Sugar phosphate transporter" evidence="7">
    <location>
        <begin position="244"/>
        <end position="473"/>
    </location>
</feature>
<evidence type="ECO:0000259" key="7">
    <source>
        <dbReference type="Pfam" id="PF03151"/>
    </source>
</evidence>
<evidence type="ECO:0000256" key="6">
    <source>
        <dbReference type="SAM" id="Phobius"/>
    </source>
</evidence>